<evidence type="ECO:0000256" key="3">
    <source>
        <dbReference type="ARBA" id="ARBA00011245"/>
    </source>
</evidence>
<dbReference type="Pfam" id="PF00732">
    <property type="entry name" value="GMC_oxred_N"/>
    <property type="match status" value="1"/>
</dbReference>
<comment type="subunit">
    <text evidence="3">Monomer.</text>
</comment>
<keyword evidence="10" id="KW-0472">Membrane</keyword>
<evidence type="ECO:0000256" key="8">
    <source>
        <dbReference type="ARBA" id="ARBA00023157"/>
    </source>
</evidence>
<evidence type="ECO:0000256" key="4">
    <source>
        <dbReference type="ARBA" id="ARBA00013074"/>
    </source>
</evidence>
<dbReference type="EC" id="4.1.2.10" evidence="4"/>
<sequence>MLRLKVNFQLFRFRYFGPYTFSIYSLFVVGVIYSDSIGKSHEAWIRPKGEVILSAGAISSPQLLLLSGVGPQQYLSSLNISIIHPQPFVGQFMNDVPRNDINFVPPFPSEGFALQLVWITRNGYSELISSNIPFLSVLTLMGKLSRTLSISSLKLASRTNMRINPVVRFNYFANLVDLANCVKVMRNVGMMLKTRSMEQYKFQDWNGTKYFKFVGQSLPEDLSNDASIKTLCQKTLVTIWHYHGGCLVGESS</sequence>
<dbReference type="SUPFAM" id="SSF54373">
    <property type="entry name" value="FAD-linked reductases, C-terminal domain"/>
    <property type="match status" value="1"/>
</dbReference>
<evidence type="ECO:0000256" key="6">
    <source>
        <dbReference type="ARBA" id="ARBA00022729"/>
    </source>
</evidence>
<proteinExistence type="predicted"/>
<evidence type="ECO:0000256" key="2">
    <source>
        <dbReference type="ARBA" id="ARBA00001974"/>
    </source>
</evidence>
<keyword evidence="8" id="KW-1015">Disulfide bond</keyword>
<dbReference type="GO" id="GO:0050660">
    <property type="term" value="F:flavin adenine dinucleotide binding"/>
    <property type="evidence" value="ECO:0007669"/>
    <property type="project" value="InterPro"/>
</dbReference>
<accession>A0A5J5B0P6</accession>
<dbReference type="PANTHER" id="PTHR45968:SF23">
    <property type="entry name" value="GLUCOSE-METHANOL-CHOLINE OXIDOREDUCTASE N-TERMINAL DOMAIN-CONTAINING PROTEIN"/>
    <property type="match status" value="1"/>
</dbReference>
<dbReference type="GO" id="GO:0016614">
    <property type="term" value="F:oxidoreductase activity, acting on CH-OH group of donors"/>
    <property type="evidence" value="ECO:0007669"/>
    <property type="project" value="InterPro"/>
</dbReference>
<keyword evidence="6" id="KW-0732">Signal</keyword>
<name>A0A5J5B0P6_9ASTE</name>
<evidence type="ECO:0000259" key="11">
    <source>
        <dbReference type="PROSITE" id="PS00624"/>
    </source>
</evidence>
<feature type="domain" description="Glucose-methanol-choline oxidoreductase N-terminal" evidence="11">
    <location>
        <begin position="56"/>
        <end position="70"/>
    </location>
</feature>
<dbReference type="InterPro" id="IPR000172">
    <property type="entry name" value="GMC_OxRdtase_N"/>
</dbReference>
<dbReference type="PROSITE" id="PS00624">
    <property type="entry name" value="GMC_OXRED_2"/>
    <property type="match status" value="1"/>
</dbReference>
<comment type="catalytic activity">
    <reaction evidence="1">
        <text>(R)-mandelonitrile = benzaldehyde + hydrogen cyanide</text>
        <dbReference type="Rhea" id="RHEA:18313"/>
        <dbReference type="ChEBI" id="CHEBI:17169"/>
        <dbReference type="ChEBI" id="CHEBI:18407"/>
        <dbReference type="ChEBI" id="CHEBI:18450"/>
        <dbReference type="EC" id="4.1.2.10"/>
    </reaction>
</comment>
<feature type="transmembrane region" description="Helical" evidence="10">
    <location>
        <begin position="12"/>
        <end position="33"/>
    </location>
</feature>
<evidence type="ECO:0000256" key="5">
    <source>
        <dbReference type="ARBA" id="ARBA00022630"/>
    </source>
</evidence>
<protein>
    <recommendedName>
        <fullName evidence="4">(R)-mandelonitrile lyase</fullName>
        <ecNumber evidence="4">4.1.2.10</ecNumber>
    </recommendedName>
</protein>
<dbReference type="Proteomes" id="UP000325577">
    <property type="component" value="Linkage Group LG17"/>
</dbReference>
<comment type="cofactor">
    <cofactor evidence="2">
        <name>FAD</name>
        <dbReference type="ChEBI" id="CHEBI:57692"/>
    </cofactor>
</comment>
<dbReference type="Gene3D" id="3.30.410.40">
    <property type="match status" value="1"/>
</dbReference>
<dbReference type="Pfam" id="PF05199">
    <property type="entry name" value="GMC_oxred_C"/>
    <property type="match status" value="1"/>
</dbReference>
<dbReference type="OrthoDB" id="269227at2759"/>
<dbReference type="SUPFAM" id="SSF51905">
    <property type="entry name" value="FAD/NAD(P)-binding domain"/>
    <property type="match status" value="1"/>
</dbReference>
<dbReference type="AlphaFoldDB" id="A0A5J5B0P6"/>
<keyword evidence="7" id="KW-0274">FAD</keyword>
<evidence type="ECO:0000313" key="13">
    <source>
        <dbReference type="Proteomes" id="UP000325577"/>
    </source>
</evidence>
<evidence type="ECO:0000256" key="9">
    <source>
        <dbReference type="ARBA" id="ARBA00023239"/>
    </source>
</evidence>
<evidence type="ECO:0000256" key="1">
    <source>
        <dbReference type="ARBA" id="ARBA00001147"/>
    </source>
</evidence>
<dbReference type="EMBL" id="CM018040">
    <property type="protein sequence ID" value="KAA8535482.1"/>
    <property type="molecule type" value="Genomic_DNA"/>
</dbReference>
<dbReference type="InterPro" id="IPR007867">
    <property type="entry name" value="GMC_OxRtase_C"/>
</dbReference>
<evidence type="ECO:0000313" key="12">
    <source>
        <dbReference type="EMBL" id="KAA8535482.1"/>
    </source>
</evidence>
<reference evidence="12 13" key="1">
    <citation type="submission" date="2019-09" db="EMBL/GenBank/DDBJ databases">
        <title>A chromosome-level genome assembly of the Chinese tupelo Nyssa sinensis.</title>
        <authorList>
            <person name="Yang X."/>
            <person name="Kang M."/>
            <person name="Yang Y."/>
            <person name="Xiong H."/>
            <person name="Wang M."/>
            <person name="Zhang Z."/>
            <person name="Wang Z."/>
            <person name="Wu H."/>
            <person name="Ma T."/>
            <person name="Liu J."/>
            <person name="Xi Z."/>
        </authorList>
    </citation>
    <scope>NUCLEOTIDE SEQUENCE [LARGE SCALE GENOMIC DNA]</scope>
    <source>
        <strain evidence="12">J267</strain>
        <tissue evidence="12">Leaf</tissue>
    </source>
</reference>
<dbReference type="InterPro" id="IPR036188">
    <property type="entry name" value="FAD/NAD-bd_sf"/>
</dbReference>
<keyword evidence="13" id="KW-1185">Reference proteome</keyword>
<keyword evidence="5" id="KW-0285">Flavoprotein</keyword>
<gene>
    <name evidence="12" type="ORF">F0562_030485</name>
</gene>
<dbReference type="InterPro" id="IPR051871">
    <property type="entry name" value="GMC_Oxidoreductase-Related"/>
</dbReference>
<evidence type="ECO:0000256" key="7">
    <source>
        <dbReference type="ARBA" id="ARBA00022827"/>
    </source>
</evidence>
<keyword evidence="10" id="KW-0812">Transmembrane</keyword>
<dbReference type="PANTHER" id="PTHR45968">
    <property type="entry name" value="OSJNBA0019K04.7 PROTEIN"/>
    <property type="match status" value="1"/>
</dbReference>
<keyword evidence="10" id="KW-1133">Transmembrane helix</keyword>
<dbReference type="GO" id="GO:0046593">
    <property type="term" value="F:mandelonitrile lyase activity"/>
    <property type="evidence" value="ECO:0007669"/>
    <property type="project" value="UniProtKB-EC"/>
</dbReference>
<dbReference type="Gene3D" id="3.50.50.60">
    <property type="entry name" value="FAD/NAD(P)-binding domain"/>
    <property type="match status" value="1"/>
</dbReference>
<organism evidence="12 13">
    <name type="scientific">Nyssa sinensis</name>
    <dbReference type="NCBI Taxonomy" id="561372"/>
    <lineage>
        <taxon>Eukaryota</taxon>
        <taxon>Viridiplantae</taxon>
        <taxon>Streptophyta</taxon>
        <taxon>Embryophyta</taxon>
        <taxon>Tracheophyta</taxon>
        <taxon>Spermatophyta</taxon>
        <taxon>Magnoliopsida</taxon>
        <taxon>eudicotyledons</taxon>
        <taxon>Gunneridae</taxon>
        <taxon>Pentapetalae</taxon>
        <taxon>asterids</taxon>
        <taxon>Cornales</taxon>
        <taxon>Nyssaceae</taxon>
        <taxon>Nyssa</taxon>
    </lineage>
</organism>
<evidence type="ECO:0000256" key="10">
    <source>
        <dbReference type="SAM" id="Phobius"/>
    </source>
</evidence>
<keyword evidence="9" id="KW-0456">Lyase</keyword>